<reference evidence="1" key="1">
    <citation type="submission" date="2021-02" db="EMBL/GenBank/DDBJ databases">
        <authorList>
            <person name="Dougan E. K."/>
            <person name="Rhodes N."/>
            <person name="Thang M."/>
            <person name="Chan C."/>
        </authorList>
    </citation>
    <scope>NUCLEOTIDE SEQUENCE</scope>
</reference>
<dbReference type="Gene3D" id="3.60.10.10">
    <property type="entry name" value="Endonuclease/exonuclease/phosphatase"/>
    <property type="match status" value="1"/>
</dbReference>
<proteinExistence type="predicted"/>
<dbReference type="EMBL" id="CAJNJA010036291">
    <property type="protein sequence ID" value="CAE7718653.1"/>
    <property type="molecule type" value="Genomic_DNA"/>
</dbReference>
<comment type="caution">
    <text evidence="1">The sequence shown here is derived from an EMBL/GenBank/DDBJ whole genome shotgun (WGS) entry which is preliminary data.</text>
</comment>
<dbReference type="AlphaFoldDB" id="A0A812X8C7"/>
<sequence length="561" mass="63179">ETHQDPVSWRAFARFGDVLTQGAATFQLLWSRGLAVVNLYAPPGHEDDLCGGFLDLHIKHQLHNKQWLLGGDSNAVSRDSRFVNLVITAGATLCTDHKPTRWQGEHCIDWFAGTTGVNLKWAGHSEEVYSDHVLIRATFPQPGVDAELRKGRLRPMPSWEKPAAAPAETWREKLLDCWNEDMTAHHAYAEICYRFQSLQPDVQHEWDLFMFLVDELHRRTLCALAADESVLPELRDQCVALLAQPHVKNRKGTVAVHQWVNRLTFRRLLLEREAFVKLLEGVPVGLRVFTAREEAALKDKALKQWKSDMSSGNLRKLSRWIKGREVDQKSVVLVREGLAAGNRQQALEFIRAHWQSLWAQQRERRQDPSAVAATLLEGFPEGQRRQVQWQQVTAEHLQKAFSQVKGSAGPDGWTAEEVKHFPAPCVALMHQLCLRWLQAGLLPRQLREVKMVNLPKPQKIKADHTLEAGHTRPISVASIFWRIFAKAWLTGSGLLEWGKHNRHPDVVAGTLGSEAAAAELLDSFRCGTNAYLGSLDWSAAYDHLSPAANNWVAAGFGPAAH</sequence>
<protein>
    <submittedName>
        <fullName evidence="1">DlpC protein</fullName>
    </submittedName>
</protein>
<dbReference type="SUPFAM" id="SSF56219">
    <property type="entry name" value="DNase I-like"/>
    <property type="match status" value="1"/>
</dbReference>
<feature type="non-terminal residue" evidence="1">
    <location>
        <position position="1"/>
    </location>
</feature>
<gene>
    <name evidence="1" type="primary">dlpC</name>
    <name evidence="1" type="ORF">SNEC2469_LOCUS20718</name>
</gene>
<dbReference type="InterPro" id="IPR036691">
    <property type="entry name" value="Endo/exonu/phosph_ase_sf"/>
</dbReference>
<dbReference type="OrthoDB" id="443132at2759"/>
<keyword evidence="2" id="KW-1185">Reference proteome</keyword>
<name>A0A812X8C7_9DINO</name>
<evidence type="ECO:0000313" key="1">
    <source>
        <dbReference type="EMBL" id="CAE7718653.1"/>
    </source>
</evidence>
<evidence type="ECO:0000313" key="2">
    <source>
        <dbReference type="Proteomes" id="UP000601435"/>
    </source>
</evidence>
<feature type="non-terminal residue" evidence="1">
    <location>
        <position position="561"/>
    </location>
</feature>
<dbReference type="Proteomes" id="UP000601435">
    <property type="component" value="Unassembled WGS sequence"/>
</dbReference>
<organism evidence="1 2">
    <name type="scientific">Symbiodinium necroappetens</name>
    <dbReference type="NCBI Taxonomy" id="1628268"/>
    <lineage>
        <taxon>Eukaryota</taxon>
        <taxon>Sar</taxon>
        <taxon>Alveolata</taxon>
        <taxon>Dinophyceae</taxon>
        <taxon>Suessiales</taxon>
        <taxon>Symbiodiniaceae</taxon>
        <taxon>Symbiodinium</taxon>
    </lineage>
</organism>
<accession>A0A812X8C7</accession>